<dbReference type="EMBL" id="LT629755">
    <property type="protein sequence ID" value="SDT38104.1"/>
    <property type="molecule type" value="Genomic_DNA"/>
</dbReference>
<name>A0A1H1ZWK7_9MICO</name>
<organism evidence="1 2">
    <name type="scientific">Agromyces flavus</name>
    <dbReference type="NCBI Taxonomy" id="589382"/>
    <lineage>
        <taxon>Bacteria</taxon>
        <taxon>Bacillati</taxon>
        <taxon>Actinomycetota</taxon>
        <taxon>Actinomycetes</taxon>
        <taxon>Micrococcales</taxon>
        <taxon>Microbacteriaceae</taxon>
        <taxon>Agromyces</taxon>
    </lineage>
</organism>
<gene>
    <name evidence="1" type="ORF">SAMN04489721_3389</name>
</gene>
<evidence type="ECO:0000313" key="1">
    <source>
        <dbReference type="EMBL" id="SDT38104.1"/>
    </source>
</evidence>
<dbReference type="AlphaFoldDB" id="A0A1H1ZWK7"/>
<reference evidence="2" key="1">
    <citation type="submission" date="2016-10" db="EMBL/GenBank/DDBJ databases">
        <authorList>
            <person name="Varghese N."/>
            <person name="Submissions S."/>
        </authorList>
    </citation>
    <scope>NUCLEOTIDE SEQUENCE [LARGE SCALE GENOMIC DNA]</scope>
    <source>
        <strain evidence="2">CPCC 202695</strain>
    </source>
</reference>
<accession>A0A1H1ZWK7</accession>
<proteinExistence type="predicted"/>
<sequence>MSAASPTVIAMTNPTHSTIEPDVLDEPCLRCGSAAVRVIVYGPLDLEVEADVTAAGLHAEAPIFDCRDCGFEWGEAVRDLLA</sequence>
<dbReference type="Proteomes" id="UP000199482">
    <property type="component" value="Chromosome I"/>
</dbReference>
<protein>
    <submittedName>
        <fullName evidence="1">Uncharacterized protein</fullName>
    </submittedName>
</protein>
<evidence type="ECO:0000313" key="2">
    <source>
        <dbReference type="Proteomes" id="UP000199482"/>
    </source>
</evidence>